<evidence type="ECO:0000313" key="3">
    <source>
        <dbReference type="Proteomes" id="UP000004995"/>
    </source>
</evidence>
<dbReference type="EMBL" id="AGNK02002165">
    <property type="status" value="NOT_ANNOTATED_CDS"/>
    <property type="molecule type" value="Genomic_DNA"/>
</dbReference>
<evidence type="ECO:0000313" key="2">
    <source>
        <dbReference type="EnsemblPlants" id="KQL08943"/>
    </source>
</evidence>
<feature type="compositionally biased region" description="Polar residues" evidence="1">
    <location>
        <begin position="16"/>
        <end position="34"/>
    </location>
</feature>
<feature type="region of interest" description="Disordered" evidence="1">
    <location>
        <begin position="220"/>
        <end position="244"/>
    </location>
</feature>
<protein>
    <recommendedName>
        <fullName evidence="4">DUF4219 domain-containing protein</fullName>
    </recommendedName>
</protein>
<organism evidence="2 3">
    <name type="scientific">Setaria italica</name>
    <name type="common">Foxtail millet</name>
    <name type="synonym">Panicum italicum</name>
    <dbReference type="NCBI Taxonomy" id="4555"/>
    <lineage>
        <taxon>Eukaryota</taxon>
        <taxon>Viridiplantae</taxon>
        <taxon>Streptophyta</taxon>
        <taxon>Embryophyta</taxon>
        <taxon>Tracheophyta</taxon>
        <taxon>Spermatophyta</taxon>
        <taxon>Magnoliopsida</taxon>
        <taxon>Liliopsida</taxon>
        <taxon>Poales</taxon>
        <taxon>Poaceae</taxon>
        <taxon>PACMAD clade</taxon>
        <taxon>Panicoideae</taxon>
        <taxon>Panicodae</taxon>
        <taxon>Paniceae</taxon>
        <taxon>Cenchrinae</taxon>
        <taxon>Setaria</taxon>
    </lineage>
</organism>
<dbReference type="Proteomes" id="UP000004995">
    <property type="component" value="Unassembled WGS sequence"/>
</dbReference>
<evidence type="ECO:0000256" key="1">
    <source>
        <dbReference type="SAM" id="MobiDB-lite"/>
    </source>
</evidence>
<feature type="compositionally biased region" description="Acidic residues" evidence="1">
    <location>
        <begin position="53"/>
        <end position="62"/>
    </location>
</feature>
<dbReference type="InParanoid" id="K3Y1N7"/>
<dbReference type="EnsemblPlants" id="KQL08943">
    <property type="protein sequence ID" value="KQL08943"/>
    <property type="gene ID" value="SETIT_008103mg"/>
</dbReference>
<evidence type="ECO:0008006" key="4">
    <source>
        <dbReference type="Google" id="ProtNLM"/>
    </source>
</evidence>
<dbReference type="Pfam" id="PF14223">
    <property type="entry name" value="Retrotran_gag_2"/>
    <property type="match status" value="1"/>
</dbReference>
<accession>K3Y1N7</accession>
<dbReference type="Gramene" id="KQL08943">
    <property type="protein sequence ID" value="KQL08943"/>
    <property type="gene ID" value="SETIT_008103mg"/>
</dbReference>
<dbReference type="HOGENOM" id="CLU_1139663_0_0_1"/>
<feature type="compositionally biased region" description="Basic and acidic residues" evidence="1">
    <location>
        <begin position="225"/>
        <end position="234"/>
    </location>
</feature>
<dbReference type="STRING" id="4555.K3Y1N7"/>
<sequence length="244" mass="27201">MSTPGGQEVPLGGDVTNPNVTQQPVLPQGAQTSAQGGGVGGASISARGHQEIEDFSDDDSDYDDARSTRSGRRGPQREFYQIPFNYGRLNLNTSSGSINLGKPPHFDGVSYSKWKNLMRNYLIAVNPALWDIVEVALHLIKSSLCAEEFDKIDGLQSAKEVWGTLFINHQGTRRVIEGIITLLESELNRFIIRENETPQEMYNRLNKIINKIRSLEKQWGSSQDKQQEQREGSKHIIQGNYQGG</sequence>
<reference evidence="3" key="1">
    <citation type="journal article" date="2012" name="Nat. Biotechnol.">
        <title>Reference genome sequence of the model plant Setaria.</title>
        <authorList>
            <person name="Bennetzen J.L."/>
            <person name="Schmutz J."/>
            <person name="Wang H."/>
            <person name="Percifield R."/>
            <person name="Hawkins J."/>
            <person name="Pontaroli A.C."/>
            <person name="Estep M."/>
            <person name="Feng L."/>
            <person name="Vaughn J.N."/>
            <person name="Grimwood J."/>
            <person name="Jenkins J."/>
            <person name="Barry K."/>
            <person name="Lindquist E."/>
            <person name="Hellsten U."/>
            <person name="Deshpande S."/>
            <person name="Wang X."/>
            <person name="Wu X."/>
            <person name="Mitros T."/>
            <person name="Triplett J."/>
            <person name="Yang X."/>
            <person name="Ye C.Y."/>
            <person name="Mauro-Herrera M."/>
            <person name="Wang L."/>
            <person name="Li P."/>
            <person name="Sharma M."/>
            <person name="Sharma R."/>
            <person name="Ronald P.C."/>
            <person name="Panaud O."/>
            <person name="Kellogg E.A."/>
            <person name="Brutnell T.P."/>
            <person name="Doust A.N."/>
            <person name="Tuskan G.A."/>
            <person name="Rokhsar D."/>
            <person name="Devos K.M."/>
        </authorList>
    </citation>
    <scope>NUCLEOTIDE SEQUENCE [LARGE SCALE GENOMIC DNA]</scope>
    <source>
        <strain evidence="3">cv. Yugu1</strain>
    </source>
</reference>
<feature type="region of interest" description="Disordered" evidence="1">
    <location>
        <begin position="1"/>
        <end position="74"/>
    </location>
</feature>
<reference evidence="2" key="2">
    <citation type="submission" date="2018-08" db="UniProtKB">
        <authorList>
            <consortium name="EnsemblPlants"/>
        </authorList>
    </citation>
    <scope>IDENTIFICATION</scope>
    <source>
        <strain evidence="2">Yugu1</strain>
    </source>
</reference>
<dbReference type="AlphaFoldDB" id="K3Y1N7"/>
<proteinExistence type="predicted"/>
<keyword evidence="3" id="KW-1185">Reference proteome</keyword>
<name>K3Y1N7_SETIT</name>